<feature type="compositionally biased region" description="Acidic residues" evidence="1">
    <location>
        <begin position="44"/>
        <end position="63"/>
    </location>
</feature>
<feature type="compositionally biased region" description="Polar residues" evidence="1">
    <location>
        <begin position="25"/>
        <end position="41"/>
    </location>
</feature>
<evidence type="ECO:0000313" key="3">
    <source>
        <dbReference type="Proteomes" id="UP000683360"/>
    </source>
</evidence>
<evidence type="ECO:0000313" key="2">
    <source>
        <dbReference type="EMBL" id="CAG2238596.1"/>
    </source>
</evidence>
<dbReference type="Proteomes" id="UP000683360">
    <property type="component" value="Unassembled WGS sequence"/>
</dbReference>
<evidence type="ECO:0000256" key="1">
    <source>
        <dbReference type="SAM" id="MobiDB-lite"/>
    </source>
</evidence>
<dbReference type="AlphaFoldDB" id="A0A8S3TY72"/>
<comment type="caution">
    <text evidence="2">The sequence shown here is derived from an EMBL/GenBank/DDBJ whole genome shotgun (WGS) entry which is preliminary data.</text>
</comment>
<feature type="region of interest" description="Disordered" evidence="1">
    <location>
        <begin position="25"/>
        <end position="63"/>
    </location>
</feature>
<keyword evidence="3" id="KW-1185">Reference proteome</keyword>
<organism evidence="2 3">
    <name type="scientific">Mytilus edulis</name>
    <name type="common">Blue mussel</name>
    <dbReference type="NCBI Taxonomy" id="6550"/>
    <lineage>
        <taxon>Eukaryota</taxon>
        <taxon>Metazoa</taxon>
        <taxon>Spiralia</taxon>
        <taxon>Lophotrochozoa</taxon>
        <taxon>Mollusca</taxon>
        <taxon>Bivalvia</taxon>
        <taxon>Autobranchia</taxon>
        <taxon>Pteriomorphia</taxon>
        <taxon>Mytilida</taxon>
        <taxon>Mytiloidea</taxon>
        <taxon>Mytilidae</taxon>
        <taxon>Mytilinae</taxon>
        <taxon>Mytilus</taxon>
    </lineage>
</organism>
<accession>A0A8S3TY72</accession>
<protein>
    <submittedName>
        <fullName evidence="2">Uncharacterized protein</fullName>
    </submittedName>
</protein>
<proteinExistence type="predicted"/>
<gene>
    <name evidence="2" type="ORF">MEDL_50996</name>
</gene>
<dbReference type="EMBL" id="CAJPWZ010002457">
    <property type="protein sequence ID" value="CAG2238596.1"/>
    <property type="molecule type" value="Genomic_DNA"/>
</dbReference>
<name>A0A8S3TY72_MYTED</name>
<sequence>MDTDYMSGDCIDTMDVDEAQLYNSPSVFSNRQKHNSGSNRSVESDDTQSEAEDANLYDSQNEDDVIDDEDHLADLMTASSTICFASQRQSAKDKESRKKGMKKKDTTIAMLAPDLLEVDPHNVHHPSHPMDVWMMVHSITEAYSFLVKDESLKQRDQLNEIKMATNIRFETSTFNAVIKYYNYHNHIIMTQSP</sequence>
<reference evidence="2" key="1">
    <citation type="submission" date="2021-03" db="EMBL/GenBank/DDBJ databases">
        <authorList>
            <person name="Bekaert M."/>
        </authorList>
    </citation>
    <scope>NUCLEOTIDE SEQUENCE</scope>
</reference>